<dbReference type="SUPFAM" id="SSF57603">
    <property type="entry name" value="FnI-like domain"/>
    <property type="match status" value="2"/>
</dbReference>
<feature type="compositionally biased region" description="Basic and acidic residues" evidence="4">
    <location>
        <begin position="322"/>
        <end position="338"/>
    </location>
</feature>
<keyword evidence="3" id="KW-0732">Signal</keyword>
<feature type="region of interest" description="Disordered" evidence="4">
    <location>
        <begin position="873"/>
        <end position="951"/>
    </location>
</feature>
<dbReference type="InterPro" id="IPR052424">
    <property type="entry name" value="Kielin_Chordin-BMP_Reg"/>
</dbReference>
<feature type="compositionally biased region" description="Polar residues" evidence="4">
    <location>
        <begin position="909"/>
        <end position="941"/>
    </location>
</feature>
<dbReference type="PANTHER" id="PTHR46698">
    <property type="entry name" value="CROSSVEINLESS 2"/>
    <property type="match status" value="1"/>
</dbReference>
<accession>A0A443SNZ6</accession>
<comment type="subcellular location">
    <subcellularLocation>
        <location evidence="1">Secreted</location>
    </subcellularLocation>
</comment>
<evidence type="ECO:0000256" key="4">
    <source>
        <dbReference type="SAM" id="MobiDB-lite"/>
    </source>
</evidence>
<keyword evidence="7" id="KW-1185">Reference proteome</keyword>
<dbReference type="Proteomes" id="UP000288716">
    <property type="component" value="Unassembled WGS sequence"/>
</dbReference>
<evidence type="ECO:0000313" key="7">
    <source>
        <dbReference type="Proteomes" id="UP000288716"/>
    </source>
</evidence>
<dbReference type="SMART" id="SM00214">
    <property type="entry name" value="VWC"/>
    <property type="match status" value="2"/>
</dbReference>
<dbReference type="STRING" id="299467.A0A443SNZ6"/>
<gene>
    <name evidence="6" type="ORF">B4U80_08775</name>
</gene>
<dbReference type="AlphaFoldDB" id="A0A443SNZ6"/>
<evidence type="ECO:0000256" key="3">
    <source>
        <dbReference type="ARBA" id="ARBA00022729"/>
    </source>
</evidence>
<comment type="caution">
    <text evidence="6">The sequence shown here is derived from an EMBL/GenBank/DDBJ whole genome shotgun (WGS) entry which is preliminary data.</text>
</comment>
<proteinExistence type="predicted"/>
<evidence type="ECO:0000256" key="2">
    <source>
        <dbReference type="ARBA" id="ARBA00022525"/>
    </source>
</evidence>
<evidence type="ECO:0000256" key="1">
    <source>
        <dbReference type="ARBA" id="ARBA00004613"/>
    </source>
</evidence>
<dbReference type="GO" id="GO:0005576">
    <property type="term" value="C:extracellular region"/>
    <property type="evidence" value="ECO:0007669"/>
    <property type="project" value="UniProtKB-SubCell"/>
</dbReference>
<feature type="region of interest" description="Disordered" evidence="4">
    <location>
        <begin position="506"/>
        <end position="525"/>
    </location>
</feature>
<dbReference type="InterPro" id="IPR001007">
    <property type="entry name" value="VWF_dom"/>
</dbReference>
<protein>
    <recommendedName>
        <fullName evidence="5">VWFC domain-containing protein</fullName>
    </recommendedName>
</protein>
<feature type="domain" description="VWFC" evidence="5">
    <location>
        <begin position="9"/>
        <end position="78"/>
    </location>
</feature>
<feature type="domain" description="VWFC" evidence="5">
    <location>
        <begin position="641"/>
        <end position="700"/>
    </location>
</feature>
<evidence type="ECO:0000259" key="5">
    <source>
        <dbReference type="SMART" id="SM00214"/>
    </source>
</evidence>
<feature type="compositionally biased region" description="Polar residues" evidence="4">
    <location>
        <begin position="873"/>
        <end position="898"/>
    </location>
</feature>
<dbReference type="PANTHER" id="PTHR46698:SF3">
    <property type="entry name" value="TENECTIN ISOFORM 1-RELATED"/>
    <property type="match status" value="1"/>
</dbReference>
<feature type="region of interest" description="Disordered" evidence="4">
    <location>
        <begin position="317"/>
        <end position="351"/>
    </location>
</feature>
<feature type="compositionally biased region" description="Basic and acidic residues" evidence="4">
    <location>
        <begin position="942"/>
        <end position="951"/>
    </location>
</feature>
<name>A0A443SNZ6_9ACAR</name>
<feature type="compositionally biased region" description="Basic and acidic residues" evidence="4">
    <location>
        <begin position="204"/>
        <end position="221"/>
    </location>
</feature>
<dbReference type="OrthoDB" id="10072086at2759"/>
<reference evidence="6 7" key="1">
    <citation type="journal article" date="2018" name="Gigascience">
        <title>Genomes of trombidid mites reveal novel predicted allergens and laterally-transferred genes associated with secondary metabolism.</title>
        <authorList>
            <person name="Dong X."/>
            <person name="Chaisiri K."/>
            <person name="Xia D."/>
            <person name="Armstrong S.D."/>
            <person name="Fang Y."/>
            <person name="Donnelly M.J."/>
            <person name="Kadowaki T."/>
            <person name="McGarry J.W."/>
            <person name="Darby A.C."/>
            <person name="Makepeace B.L."/>
        </authorList>
    </citation>
    <scope>NUCLEOTIDE SEQUENCE [LARGE SCALE GENOMIC DNA]</scope>
    <source>
        <strain evidence="6">UoL-UT</strain>
    </source>
</reference>
<feature type="region of interest" description="Disordered" evidence="4">
    <location>
        <begin position="201"/>
        <end position="224"/>
    </location>
</feature>
<organism evidence="6 7">
    <name type="scientific">Leptotrombidium deliense</name>
    <dbReference type="NCBI Taxonomy" id="299467"/>
    <lineage>
        <taxon>Eukaryota</taxon>
        <taxon>Metazoa</taxon>
        <taxon>Ecdysozoa</taxon>
        <taxon>Arthropoda</taxon>
        <taxon>Chelicerata</taxon>
        <taxon>Arachnida</taxon>
        <taxon>Acari</taxon>
        <taxon>Acariformes</taxon>
        <taxon>Trombidiformes</taxon>
        <taxon>Prostigmata</taxon>
        <taxon>Anystina</taxon>
        <taxon>Parasitengona</taxon>
        <taxon>Trombiculoidea</taxon>
        <taxon>Trombiculidae</taxon>
        <taxon>Leptotrombidium</taxon>
    </lineage>
</organism>
<dbReference type="EMBL" id="NCKV01000998">
    <property type="protein sequence ID" value="RWS29260.1"/>
    <property type="molecule type" value="Genomic_DNA"/>
</dbReference>
<feature type="region of interest" description="Disordered" evidence="4">
    <location>
        <begin position="715"/>
        <end position="743"/>
    </location>
</feature>
<feature type="compositionally biased region" description="Polar residues" evidence="4">
    <location>
        <begin position="723"/>
        <end position="742"/>
    </location>
</feature>
<sequence>MKVIERVMCGLSSSKALRNKKYPHGEKVPTSEPCLNCTCKKGVLLCFLRVCPALVSFSTTGECVTVREPGQCCPVLKCESTSTTTETFTDEIESTLTSTTTDHSSDDDELNITTETSVERLVTDVSSMSSVTPNSETGDQMTTLATKSQNRVTITLKDGTTVFQTNPTTVFHESPKLVTSSPQGFTTTVEQEDLTEINNINGDSSERLRSEAKSEESDARRTVHTTTDSIDLKVETETAFNDLNREATESIVENNLQEKSNFKFELTTVSANTEATSDALSNNDAKLTTAVTIDRYRNETKENYSVTEDELRLTVNASVQDSNHEESKQSLNESKIEEENSVWRSDSESKTNVTHRDRVEEILDGIIHALDKRLQTSLPAEPRLPLKKITEFFSSMTSKESQQALKRAEIQPVYTPNETAYVQASPYIPLNKYYSSRSQQRDDSYKETFEINPHAEYRRGSVLEDEPKVDIITAATPLVHNSPNDDSILVNLSPASFKVGSVLTDDTNESNHESIKPMQSNHNPTIKPQLLSFPIKYANELKLKIPKESLYYHGNIDNESNKSSAATLDKKARLDVEEIAEFPLTAYNNRMKYTPFGANDAAVAFTDNIHHKKNGSQLIRVPMNRNPPRPVNKPIPLSTSCVADKMEFTNGAMIPKSDPCLLCRCFYGRELCQQQKCPPAPRPDCTPEFISGFCCPRFTCEPQNEMKQPIDAGYLPFRKGPQFPQSNQVTTKPLSTTSTPVLHSSDKVTEVMRPENYNIFLNSKEQTIKEMLMQPVPGFPAVPVNVHSASNKRPPFPLDPTPRPYVQQLFGFINHENANVNKPINRVHFPLEKPDESKASTESTLMQPPKSESVAALVPPIPQINPVFNRPPTQAGITNSGQINRNPQPLPSTPQRQNWKIPAHFSGPNVHQNTQPANNSNTAPISQLDTKPNNVTNNSSKVESDINKHEEMKPAESMVNATLQTTAKLTTKRLVTSTTTMSTTVALANEPIVSSEKTTHTSLTNHWDLLRVSGCNIYGTFYKVDQKCQQEAISIISEQSDSYSSSQRWPDVNSKCRYFLFETVSSVTLTFSIL</sequence>
<dbReference type="VEuPathDB" id="VectorBase:LDEU002780"/>
<keyword evidence="2" id="KW-0964">Secreted</keyword>
<evidence type="ECO:0000313" key="6">
    <source>
        <dbReference type="EMBL" id="RWS29260.1"/>
    </source>
</evidence>